<name>L8WJW2_THACA</name>
<dbReference type="Proteomes" id="UP000011668">
    <property type="component" value="Unassembled WGS sequence"/>
</dbReference>
<feature type="transmembrane region" description="Helical" evidence="1">
    <location>
        <begin position="45"/>
        <end position="68"/>
    </location>
</feature>
<evidence type="ECO:0000313" key="3">
    <source>
        <dbReference type="Proteomes" id="UP000011668"/>
    </source>
</evidence>
<dbReference type="OrthoDB" id="3231841at2759"/>
<keyword evidence="1" id="KW-0472">Membrane</keyword>
<evidence type="ECO:0000313" key="2">
    <source>
        <dbReference type="EMBL" id="ELU37027.1"/>
    </source>
</evidence>
<dbReference type="AlphaFoldDB" id="L8WJW2"/>
<accession>L8WJW2</accession>
<keyword evidence="1" id="KW-0812">Transmembrane</keyword>
<keyword evidence="1" id="KW-1133">Transmembrane helix</keyword>
<dbReference type="EMBL" id="AFRT01002903">
    <property type="protein sequence ID" value="ELU37027.1"/>
    <property type="molecule type" value="Genomic_DNA"/>
</dbReference>
<keyword evidence="3" id="KW-1185">Reference proteome</keyword>
<proteinExistence type="predicted"/>
<comment type="caution">
    <text evidence="2">The sequence shown here is derived from an EMBL/GenBank/DDBJ whole genome shotgun (WGS) entry which is preliminary data.</text>
</comment>
<gene>
    <name evidence="2" type="ORF">AG1IA_08947</name>
</gene>
<evidence type="ECO:0000256" key="1">
    <source>
        <dbReference type="SAM" id="Phobius"/>
    </source>
</evidence>
<feature type="transmembrane region" description="Helical" evidence="1">
    <location>
        <begin position="74"/>
        <end position="98"/>
    </location>
</feature>
<sequence length="266" mass="29753">MFTDDRQTSSVPKIDKRRIPATCLEFLCTRLLALHTRTMMFESSLILEMAVLLKVTVFSFGLIFLLAFLTGNLVLLIINLWIVYLCALVCGALGLVAVRSLCVSMPSIWPNMDDIEAAQLFHETALSSFEPHNVESEPMGCSITYGLKDNLVCSSPLEMLNKLTAEIDILDDHEIEATFTTVAEGPKDYYTPFMSPFASPPAHIMEIFVCREETTLYENVATYPYGTRPPLTLDRDLCHMPSPGLTEIINYCEPAISESNVHTELL</sequence>
<protein>
    <submittedName>
        <fullName evidence="2">Uncharacterized protein</fullName>
    </submittedName>
</protein>
<reference evidence="2 3" key="1">
    <citation type="journal article" date="2013" name="Nat. Commun.">
        <title>The evolution and pathogenic mechanisms of the rice sheath blight pathogen.</title>
        <authorList>
            <person name="Zheng A."/>
            <person name="Lin R."/>
            <person name="Xu L."/>
            <person name="Qin P."/>
            <person name="Tang C."/>
            <person name="Ai P."/>
            <person name="Zhang D."/>
            <person name="Liu Y."/>
            <person name="Sun Z."/>
            <person name="Feng H."/>
            <person name="Wang Y."/>
            <person name="Chen Y."/>
            <person name="Liang X."/>
            <person name="Fu R."/>
            <person name="Li Q."/>
            <person name="Zhang J."/>
            <person name="Yu X."/>
            <person name="Xie Z."/>
            <person name="Ding L."/>
            <person name="Guan P."/>
            <person name="Tang J."/>
            <person name="Liang Y."/>
            <person name="Wang S."/>
            <person name="Deng Q."/>
            <person name="Li S."/>
            <person name="Zhu J."/>
            <person name="Wang L."/>
            <person name="Liu H."/>
            <person name="Li P."/>
        </authorList>
    </citation>
    <scope>NUCLEOTIDE SEQUENCE [LARGE SCALE GENOMIC DNA]</scope>
    <source>
        <strain evidence="3">AG-1 IA</strain>
    </source>
</reference>
<organism evidence="2 3">
    <name type="scientific">Thanatephorus cucumeris (strain AG1-IA)</name>
    <name type="common">Rice sheath blight fungus</name>
    <name type="synonym">Rhizoctonia solani</name>
    <dbReference type="NCBI Taxonomy" id="983506"/>
    <lineage>
        <taxon>Eukaryota</taxon>
        <taxon>Fungi</taxon>
        <taxon>Dikarya</taxon>
        <taxon>Basidiomycota</taxon>
        <taxon>Agaricomycotina</taxon>
        <taxon>Agaricomycetes</taxon>
        <taxon>Cantharellales</taxon>
        <taxon>Ceratobasidiaceae</taxon>
        <taxon>Rhizoctonia</taxon>
        <taxon>Rhizoctonia solani AG-1</taxon>
    </lineage>
</organism>
<dbReference type="HOGENOM" id="CLU_1230641_0_0_1"/>